<dbReference type="Proteomes" id="UP000182827">
    <property type="component" value="Unassembled WGS sequence"/>
</dbReference>
<dbReference type="Gene3D" id="3.60.15.10">
    <property type="entry name" value="Ribonuclease Z/Hydroxyacylglutathione hydrolase-like"/>
    <property type="match status" value="1"/>
</dbReference>
<evidence type="ECO:0008006" key="3">
    <source>
        <dbReference type="Google" id="ProtNLM"/>
    </source>
</evidence>
<keyword evidence="2" id="KW-1185">Reference proteome</keyword>
<protein>
    <recommendedName>
        <fullName evidence="3">Beta-lactamase superfamily domain-containing protein</fullName>
    </recommendedName>
</protein>
<sequence length="117" mass="13300">MVIWLGHSAYYMQLAGKRILIDPVLSDHAAPFSFLIKAFEGTTLYQAEDIPKIDYFFRSTLSNHSQKKLCISDAMRENHPLANNLSFISLCRVSTMAAIYKPARILEEPALDKRLLP</sequence>
<dbReference type="AlphaFoldDB" id="A0A1I6VM18"/>
<dbReference type="EMBL" id="FOZU01000029">
    <property type="protein sequence ID" value="SFT14739.1"/>
    <property type="molecule type" value="Genomic_DNA"/>
</dbReference>
<organism evidence="1 2">
    <name type="scientific">Acinetobacter bohemicus</name>
    <dbReference type="NCBI Taxonomy" id="1435036"/>
    <lineage>
        <taxon>Bacteria</taxon>
        <taxon>Pseudomonadati</taxon>
        <taxon>Pseudomonadota</taxon>
        <taxon>Gammaproteobacteria</taxon>
        <taxon>Moraxellales</taxon>
        <taxon>Moraxellaceae</taxon>
        <taxon>Acinetobacter</taxon>
    </lineage>
</organism>
<gene>
    <name evidence="1" type="ORF">SAMN05444586_10298</name>
</gene>
<proteinExistence type="predicted"/>
<name>A0A1I6VM18_9GAMM</name>
<evidence type="ECO:0000313" key="1">
    <source>
        <dbReference type="EMBL" id="SFT14739.1"/>
    </source>
</evidence>
<dbReference type="InterPro" id="IPR036866">
    <property type="entry name" value="RibonucZ/Hydroxyglut_hydro"/>
</dbReference>
<evidence type="ECO:0000313" key="2">
    <source>
        <dbReference type="Proteomes" id="UP000182827"/>
    </source>
</evidence>
<reference evidence="2" key="1">
    <citation type="submission" date="2016-10" db="EMBL/GenBank/DDBJ databases">
        <authorList>
            <person name="Varghese N."/>
            <person name="Submissions S."/>
        </authorList>
    </citation>
    <scope>NUCLEOTIDE SEQUENCE [LARGE SCALE GENOMIC DNA]</scope>
    <source>
        <strain evidence="2">ANC 5076</strain>
    </source>
</reference>
<accession>A0A1I6VM18</accession>